<protein>
    <submittedName>
        <fullName evidence="2">Uncharacterized protein</fullName>
    </submittedName>
</protein>
<organism evidence="2 3">
    <name type="scientific">Methylobacterium bullatum</name>
    <dbReference type="NCBI Taxonomy" id="570505"/>
    <lineage>
        <taxon>Bacteria</taxon>
        <taxon>Pseudomonadati</taxon>
        <taxon>Pseudomonadota</taxon>
        <taxon>Alphaproteobacteria</taxon>
        <taxon>Hyphomicrobiales</taxon>
        <taxon>Methylobacteriaceae</taxon>
        <taxon>Methylobacterium</taxon>
    </lineage>
</organism>
<dbReference type="AlphaFoldDB" id="A0AAV4Z9G0"/>
<reference evidence="2" key="1">
    <citation type="journal article" date="2016" name="Front. Microbiol.">
        <title>Genome Sequence of the Piezophilic, Mesophilic Sulfate-Reducing Bacterium Desulfovibrio indicus J2T.</title>
        <authorList>
            <person name="Cao J."/>
            <person name="Maignien L."/>
            <person name="Shao Z."/>
            <person name="Alain K."/>
            <person name="Jebbar M."/>
        </authorList>
    </citation>
    <scope>NUCLEOTIDE SEQUENCE</scope>
    <source>
        <strain evidence="2">DSM 21893</strain>
    </source>
</reference>
<feature type="region of interest" description="Disordered" evidence="1">
    <location>
        <begin position="147"/>
        <end position="236"/>
    </location>
</feature>
<accession>A0AAV4Z9G0</accession>
<feature type="compositionally biased region" description="Low complexity" evidence="1">
    <location>
        <begin position="170"/>
        <end position="180"/>
    </location>
</feature>
<gene>
    <name evidence="2" type="ORF">OICFNHDK_2676</name>
</gene>
<evidence type="ECO:0000256" key="1">
    <source>
        <dbReference type="SAM" id="MobiDB-lite"/>
    </source>
</evidence>
<feature type="compositionally biased region" description="Basic residues" evidence="1">
    <location>
        <begin position="147"/>
        <end position="156"/>
    </location>
</feature>
<feature type="compositionally biased region" description="Basic and acidic residues" evidence="1">
    <location>
        <begin position="157"/>
        <end position="166"/>
    </location>
</feature>
<feature type="region of interest" description="Disordered" evidence="1">
    <location>
        <begin position="87"/>
        <end position="122"/>
    </location>
</feature>
<sequence length="267" mass="29982">MNRLISAFRSETDDDGREELCGPRRQQRRNRGRPSCGPRALRHPRYGGRSGFRRYREGRVGGLRYADFPDLPARRRPPMVQGRDGFRSAGDPDLLFDLPPCRPGAGRGVRDSRHDPRRTDLSEPVGHRRLACALLCRCASADVERRHPRHALRPRHKTEQPDRGAEADPADAGQAGDGPARTAPCPAGPARERPAQQGDPGKRRRLRHHLLGSVRPGDELEHRRGTRHRLERGRDARRARPCLLHARGCRDRRSRAGDGCRTAARAG</sequence>
<feature type="region of interest" description="Disordered" evidence="1">
    <location>
        <begin position="1"/>
        <end position="53"/>
    </location>
</feature>
<proteinExistence type="predicted"/>
<reference evidence="2" key="2">
    <citation type="submission" date="2021-08" db="EMBL/GenBank/DDBJ databases">
        <authorList>
            <person name="Tani A."/>
            <person name="Ola A."/>
            <person name="Ogura Y."/>
            <person name="Katsura K."/>
            <person name="Hayashi T."/>
        </authorList>
    </citation>
    <scope>NUCLEOTIDE SEQUENCE</scope>
    <source>
        <strain evidence="2">DSM 21893</strain>
    </source>
</reference>
<dbReference type="EMBL" id="BPQF01000012">
    <property type="protein sequence ID" value="GJD40210.1"/>
    <property type="molecule type" value="Genomic_DNA"/>
</dbReference>
<comment type="caution">
    <text evidence="2">The sequence shown here is derived from an EMBL/GenBank/DDBJ whole genome shotgun (WGS) entry which is preliminary data.</text>
</comment>
<feature type="compositionally biased region" description="Basic and acidic residues" evidence="1">
    <location>
        <begin position="108"/>
        <end position="121"/>
    </location>
</feature>
<evidence type="ECO:0000313" key="2">
    <source>
        <dbReference type="EMBL" id="GJD40210.1"/>
    </source>
</evidence>
<evidence type="ECO:0000313" key="3">
    <source>
        <dbReference type="Proteomes" id="UP001055307"/>
    </source>
</evidence>
<name>A0AAV4Z9G0_9HYPH</name>
<dbReference type="Proteomes" id="UP001055307">
    <property type="component" value="Unassembled WGS sequence"/>
</dbReference>
<keyword evidence="3" id="KW-1185">Reference proteome</keyword>